<evidence type="ECO:0000256" key="1">
    <source>
        <dbReference type="ARBA" id="ARBA00023295"/>
    </source>
</evidence>
<feature type="compositionally biased region" description="Acidic residues" evidence="2">
    <location>
        <begin position="790"/>
        <end position="852"/>
    </location>
</feature>
<accession>A0A414J3L3</accession>
<evidence type="ECO:0000313" key="5">
    <source>
        <dbReference type="Proteomes" id="UP000283745"/>
    </source>
</evidence>
<sequence>MRFKHKKLLISGTAVAAAGVLGAGALLQSVLSVQASSEMMPGIETIVNESTEEDPFRILELVDSSDDAEIGYYISGQEPSLKLYQYQYTDADGNTQTVHFSTIKDALSKLPEKRRTEFVMNVRLDDSGQIDESISTGIKKIRDAAGNDASQYPLSVSDYQEKYFLSDSDDASDWTKVDLTDFDGNSRTDTVTVNGSYVENTSGTGDYTKGDQEYYPIRNDVDADKQQSEKFRENIQSFEESTSSDARGAYYLEFTEVPNTKINNALADENDKGQKSLLPEYDYANGRYGYYENVYTTLTKEIAEQIDNKDYQFPGEKPNKVDESKAVLVRDILDEAVETTSTVSDNRGFDGENGQAATDTENFGTESSGNNDFSSGEDAFGSDGSDSYGSSDGGTSDSGEDSSEGITFDNSYENNENGSFSGDESGVDAQSFGGQPEVVQQSYVRTVELSDTDVFSGSDAFSDSESGISDDGPSSADVQSDSGEEWNEYSVPDTSDNVSVQDTDETGVDADAAFQSILGEVENPVKAGTQEDPYVYLGENIDQYPNYKYTVIGDLAYVKANATDLAKNPDAELTDGSIVLDNDEYWYYQEVNGKLTRSEISIVTGRSAVPYNEIQEISSELSYNYYYRVSKVYFCCKSNDTEGEAALPYSYFGWYYPNYPDNQDVYLPVSDGDVATHYVSAATYSLTPGTGNYDFAPGGDTAVSVQVNSFYYQGGYTNNDWFKKYVFHLKPKADADSADGEFENFGIEVDTKLASDGTSDIYAPAVSGGSSGGNDTAANSAQDEEQAITFEPEDTFGDDTTEQTDVSEEVPESGDTEDGAGEDETDIDVQENADESENIDAEDIDTQDDESVDVQAQDDGVSVSDSFADTLDNYDLIYVNGTLSADVAAAIAATDIPCIVNDSKANEATISEAFSDLMRNTAEDADGHYVNMYMYFFKNMFAGTDGDYNLVNTSFHENFNSNSNSDENLTYEAADRMHGFEEIIKYINSENQYRKLENNNSEQTNLDDGSDTSTQKIEPLGREISQARAIEYIINYKYQRSTLVKENLKVLEIMPYTGNEMLDKENVKKWVAGPDRKIKSVTACCSETAKEDDKAENMIDGDPNTRWHTLWNNEDGHSKNNPPYFTVTFDGAQDIRGFFYQNRTYQGNGSQNGVPVEYKAELYSDVNGQKLIDTVTGLTNITTDNQGKVTALQFGKTIRSVQSMKITFLRTLDSNGGNGNNAKYGSCSEFGVIYADSGTDVNIGATITPMTAAEFVGHIDDIGSEYDMVFIGDQKKNANSLITGSGEYRYAHVGDSKSIIANNNLAKMLGQLDTDYAQGSWSDGKLRYAPLSTYNEDGSGYFRGSGNDITKQQYNSLMDFVKSGYPVVLASGLVDGDKPNAKEVDSASYYYQFIKDALKYENVATNKELESGAKDLSFFMNLAKPVIKFDENGGKPKEPQRLGTAGTFKTPVDLSDTGYIDGELKYTFTVENDSDAAPATTTYDCKLYLDLNFDGNLSKKESQDKYMVVQDEDGNVLSQKDYGSGDMRYELKLGKKYTVTRKIPSDYYKLITWKLELTSNRNTYIHTSEIGYAKQQKPDGVAKQTINVLQLVPQDNSVNRSNPCTWTLADSSIFKNLIAGVQDFNINVISRNVTDINNGNVLDKNGQKTTFANLLDDQQMLIIGFQDVYQDISIDAVQEILKFIRSGKSVIFAHDTTSYINTDHKKIYGQIARDGYNSNGTVNSGGSIGLYNDSWLWNTARNENWGLSLNTILRSVVGMDRYGITSDATIGNQTVSELLKKGKPLSDESVDFKTLLTLAGDVAYKNGDKSKSYAQTQGYTNAMLDGKTLGTGDTLTTRATKVNDGAITQYPYVIGDSITIAETHGQYYQLGMEQDRDINDQSDGMNDVVDWYCLTDNYYNNSPNDVRNNYYLYSKGNVIYTGAGHRRVQNDDEIKLFINTIVAAANVTAVKPEVNFVKTLNPAAETERTRFYMTDQTSWDSDEANTLEENMDFYINVRDYNMVSADLSQEELDKQEMTVQFYIEDENGSVEDGCPTTKNVSDITAQIGSLSGYGNIGTIESGSDGKFHLSQNSAYALKVSDIEQYLRNQNGSNGYKESCKLYAKVSSTVYLYGQEHTSTVWSSIDLKQRQLFELD</sequence>
<dbReference type="GO" id="GO:0016798">
    <property type="term" value="F:hydrolase activity, acting on glycosyl bonds"/>
    <property type="evidence" value="ECO:0007669"/>
    <property type="project" value="UniProtKB-KW"/>
</dbReference>
<proteinExistence type="predicted"/>
<organism evidence="4 5">
    <name type="scientific">Blautia obeum</name>
    <dbReference type="NCBI Taxonomy" id="40520"/>
    <lineage>
        <taxon>Bacteria</taxon>
        <taxon>Bacillati</taxon>
        <taxon>Bacillota</taxon>
        <taxon>Clostridia</taxon>
        <taxon>Lachnospirales</taxon>
        <taxon>Lachnospiraceae</taxon>
        <taxon>Blautia</taxon>
    </lineage>
</organism>
<feature type="domain" description="F5/8 type C" evidence="3">
    <location>
        <begin position="1086"/>
        <end position="1176"/>
    </location>
</feature>
<dbReference type="EMBL" id="QSKF01000009">
    <property type="protein sequence ID" value="RHE38986.1"/>
    <property type="molecule type" value="Genomic_DNA"/>
</dbReference>
<dbReference type="SUPFAM" id="SSF49785">
    <property type="entry name" value="Galactose-binding domain-like"/>
    <property type="match status" value="1"/>
</dbReference>
<dbReference type="Proteomes" id="UP000283745">
    <property type="component" value="Unassembled WGS sequence"/>
</dbReference>
<name>A0A414J3L3_9FIRM</name>
<feature type="region of interest" description="Disordered" evidence="2">
    <location>
        <begin position="790"/>
        <end position="860"/>
    </location>
</feature>
<reference evidence="4 5" key="1">
    <citation type="submission" date="2018-08" db="EMBL/GenBank/DDBJ databases">
        <title>A genome reference for cultivated species of the human gut microbiota.</title>
        <authorList>
            <person name="Zou Y."/>
            <person name="Xue W."/>
            <person name="Luo G."/>
        </authorList>
    </citation>
    <scope>NUCLEOTIDE SEQUENCE [LARGE SCALE GENOMIC DNA]</scope>
    <source>
        <strain evidence="4 5">AM28-23</strain>
    </source>
</reference>
<evidence type="ECO:0000313" key="4">
    <source>
        <dbReference type="EMBL" id="RHE38986.1"/>
    </source>
</evidence>
<dbReference type="Pfam" id="PF00754">
    <property type="entry name" value="F5_F8_type_C"/>
    <property type="match status" value="1"/>
</dbReference>
<gene>
    <name evidence="4" type="ORF">DW740_11620</name>
</gene>
<keyword evidence="1" id="KW-0378">Hydrolase</keyword>
<dbReference type="InterPro" id="IPR008979">
    <property type="entry name" value="Galactose-bd-like_sf"/>
</dbReference>
<feature type="compositionally biased region" description="Polar residues" evidence="2">
    <location>
        <begin position="454"/>
        <end position="467"/>
    </location>
</feature>
<feature type="region of interest" description="Disordered" evidence="2">
    <location>
        <begin position="454"/>
        <end position="502"/>
    </location>
</feature>
<dbReference type="InterPro" id="IPR000421">
    <property type="entry name" value="FA58C"/>
</dbReference>
<feature type="compositionally biased region" description="Polar residues" evidence="2">
    <location>
        <begin position="408"/>
        <end position="422"/>
    </location>
</feature>
<protein>
    <submittedName>
        <fullName evidence="4">DUF5057 domain-containing protein</fullName>
    </submittedName>
</protein>
<dbReference type="RefSeq" id="WP_118048631.1">
    <property type="nucleotide sequence ID" value="NZ_CABJFK010000009.1"/>
</dbReference>
<feature type="compositionally biased region" description="Polar residues" evidence="2">
    <location>
        <begin position="355"/>
        <end position="374"/>
    </location>
</feature>
<comment type="caution">
    <text evidence="4">The sequence shown here is derived from an EMBL/GenBank/DDBJ whole genome shotgun (WGS) entry which is preliminary data.</text>
</comment>
<feature type="compositionally biased region" description="Low complexity" evidence="2">
    <location>
        <begin position="381"/>
        <end position="397"/>
    </location>
</feature>
<dbReference type="Gene3D" id="2.60.120.260">
    <property type="entry name" value="Galactose-binding domain-like"/>
    <property type="match status" value="1"/>
</dbReference>
<evidence type="ECO:0000256" key="2">
    <source>
        <dbReference type="SAM" id="MobiDB-lite"/>
    </source>
</evidence>
<evidence type="ECO:0000259" key="3">
    <source>
        <dbReference type="Pfam" id="PF00754"/>
    </source>
</evidence>
<keyword evidence="1" id="KW-0326">Glycosidase</keyword>
<feature type="compositionally biased region" description="Polar residues" evidence="2">
    <location>
        <begin position="492"/>
        <end position="501"/>
    </location>
</feature>
<feature type="region of interest" description="Disordered" evidence="2">
    <location>
        <begin position="339"/>
        <end position="432"/>
    </location>
</feature>